<proteinExistence type="predicted"/>
<sequence>MNTCPSAPHSPNNTRSFHTAGYAAQNSSARVSSPVHGSTKRYTVIRIEPKHHVLPRHSGSGSGSGTVRVEKVILRRVGNAVDGQVHNQQEESPERRCGSPLLLVRRLPEHEERHAERDEPDAHVLVQREPTAVQHNIHQHHGHKLARLAEDHRWVIDVSQRSVAEGGAHAVEEGYLRVLQEKFWGRREEPDPTA</sequence>
<reference evidence="1 2" key="1">
    <citation type="journal article" date="2018" name="New Phytol.">
        <title>Phylogenomics of Endogonaceae and evolution of mycorrhizas within Mucoromycota.</title>
        <authorList>
            <person name="Chang Y."/>
            <person name="Desiro A."/>
            <person name="Na H."/>
            <person name="Sandor L."/>
            <person name="Lipzen A."/>
            <person name="Clum A."/>
            <person name="Barry K."/>
            <person name="Grigoriev I.V."/>
            <person name="Martin F.M."/>
            <person name="Stajich J.E."/>
            <person name="Smith M.E."/>
            <person name="Bonito G."/>
            <person name="Spatafora J.W."/>
        </authorList>
    </citation>
    <scope>NUCLEOTIDE SEQUENCE [LARGE SCALE GENOMIC DNA]</scope>
    <source>
        <strain evidence="1 2">AD002</strain>
    </source>
</reference>
<dbReference type="AlphaFoldDB" id="A0A433QCF6"/>
<comment type="caution">
    <text evidence="1">The sequence shown here is derived from an EMBL/GenBank/DDBJ whole genome shotgun (WGS) entry which is preliminary data.</text>
</comment>
<dbReference type="Proteomes" id="UP000274822">
    <property type="component" value="Unassembled WGS sequence"/>
</dbReference>
<evidence type="ECO:0000313" key="2">
    <source>
        <dbReference type="Proteomes" id="UP000274822"/>
    </source>
</evidence>
<accession>A0A433QCF6</accession>
<protein>
    <submittedName>
        <fullName evidence="1">Uncharacterized protein</fullName>
    </submittedName>
</protein>
<evidence type="ECO:0000313" key="1">
    <source>
        <dbReference type="EMBL" id="RUS27419.1"/>
    </source>
</evidence>
<dbReference type="EMBL" id="RBNJ01008423">
    <property type="protein sequence ID" value="RUS27419.1"/>
    <property type="molecule type" value="Genomic_DNA"/>
</dbReference>
<name>A0A433QCF6_9FUNG</name>
<keyword evidence="2" id="KW-1185">Reference proteome</keyword>
<organism evidence="1 2">
    <name type="scientific">Jimgerdemannia flammicorona</name>
    <dbReference type="NCBI Taxonomy" id="994334"/>
    <lineage>
        <taxon>Eukaryota</taxon>
        <taxon>Fungi</taxon>
        <taxon>Fungi incertae sedis</taxon>
        <taxon>Mucoromycota</taxon>
        <taxon>Mucoromycotina</taxon>
        <taxon>Endogonomycetes</taxon>
        <taxon>Endogonales</taxon>
        <taxon>Endogonaceae</taxon>
        <taxon>Jimgerdemannia</taxon>
    </lineage>
</organism>
<gene>
    <name evidence="1" type="ORF">BC938DRAFT_483274</name>
</gene>